<reference evidence="3" key="1">
    <citation type="submission" date="2015-04" db="UniProtKB">
        <authorList>
            <consortium name="EnsemblPlants"/>
        </authorList>
    </citation>
    <scope>IDENTIFICATION</scope>
</reference>
<name>A0A0D9ZVT0_9ORYZ</name>
<sequence>MEDKINYDGSGSQPREPANAASPAEMYWKIALPTSPMPGAIRDLISPAPGKVAVCHFLPQDDMLWVRN</sequence>
<dbReference type="Gramene" id="OGLUM05G07760.1">
    <property type="protein sequence ID" value="OGLUM05G07760.1"/>
    <property type="gene ID" value="OGLUM05G07760"/>
</dbReference>
<protein>
    <recommendedName>
        <fullName evidence="2">BURP domain-containing protein</fullName>
    </recommendedName>
</protein>
<feature type="region of interest" description="Disordered" evidence="1">
    <location>
        <begin position="1"/>
        <end position="22"/>
    </location>
</feature>
<dbReference type="Proteomes" id="UP000026961">
    <property type="component" value="Chromosome 5"/>
</dbReference>
<accession>A0A0D9ZVT0</accession>
<evidence type="ECO:0000259" key="2">
    <source>
        <dbReference type="PROSITE" id="PS51277"/>
    </source>
</evidence>
<dbReference type="AlphaFoldDB" id="A0A0D9ZVT0"/>
<dbReference type="PROSITE" id="PS51277">
    <property type="entry name" value="BURP"/>
    <property type="match status" value="1"/>
</dbReference>
<evidence type="ECO:0000313" key="3">
    <source>
        <dbReference type="EnsemblPlants" id="OGLUM05G07760.1"/>
    </source>
</evidence>
<proteinExistence type="predicted"/>
<evidence type="ECO:0000256" key="1">
    <source>
        <dbReference type="SAM" id="MobiDB-lite"/>
    </source>
</evidence>
<feature type="domain" description="BURP" evidence="2">
    <location>
        <begin position="1"/>
        <end position="68"/>
    </location>
</feature>
<reference evidence="3" key="2">
    <citation type="submission" date="2018-05" db="EMBL/GenBank/DDBJ databases">
        <title>OgluRS3 (Oryza glumaepatula Reference Sequence Version 3).</title>
        <authorList>
            <person name="Zhang J."/>
            <person name="Kudrna D."/>
            <person name="Lee S."/>
            <person name="Talag J."/>
            <person name="Welchert J."/>
            <person name="Wing R.A."/>
        </authorList>
    </citation>
    <scope>NUCLEOTIDE SEQUENCE [LARGE SCALE GENOMIC DNA]</scope>
</reference>
<organism evidence="3">
    <name type="scientific">Oryza glumipatula</name>
    <dbReference type="NCBI Taxonomy" id="40148"/>
    <lineage>
        <taxon>Eukaryota</taxon>
        <taxon>Viridiplantae</taxon>
        <taxon>Streptophyta</taxon>
        <taxon>Embryophyta</taxon>
        <taxon>Tracheophyta</taxon>
        <taxon>Spermatophyta</taxon>
        <taxon>Magnoliopsida</taxon>
        <taxon>Liliopsida</taxon>
        <taxon>Poales</taxon>
        <taxon>Poaceae</taxon>
        <taxon>BOP clade</taxon>
        <taxon>Oryzoideae</taxon>
        <taxon>Oryzeae</taxon>
        <taxon>Oryzinae</taxon>
        <taxon>Oryza</taxon>
    </lineage>
</organism>
<evidence type="ECO:0000313" key="4">
    <source>
        <dbReference type="Proteomes" id="UP000026961"/>
    </source>
</evidence>
<dbReference type="EnsemblPlants" id="OGLUM05G07760.1">
    <property type="protein sequence ID" value="OGLUM05G07760.1"/>
    <property type="gene ID" value="OGLUM05G07760"/>
</dbReference>
<dbReference type="InterPro" id="IPR004873">
    <property type="entry name" value="BURP_dom"/>
</dbReference>
<keyword evidence="4" id="KW-1185">Reference proteome</keyword>
<dbReference type="HOGENOM" id="CLU_2798076_0_0_1"/>